<dbReference type="InterPro" id="IPR051834">
    <property type="entry name" value="RING_finger_E3_ligase"/>
</dbReference>
<dbReference type="PANTHER" id="PTHR45931">
    <property type="entry name" value="SI:CH211-59O9.10"/>
    <property type="match status" value="1"/>
</dbReference>
<keyword evidence="4" id="KW-0833">Ubl conjugation pathway</keyword>
<dbReference type="PROSITE" id="PS50089">
    <property type="entry name" value="ZF_RING_2"/>
    <property type="match status" value="1"/>
</dbReference>
<evidence type="ECO:0000313" key="10">
    <source>
        <dbReference type="Proteomes" id="UP000095085"/>
    </source>
</evidence>
<evidence type="ECO:0000256" key="3">
    <source>
        <dbReference type="ARBA" id="ARBA00022771"/>
    </source>
</evidence>
<dbReference type="EMBL" id="KV454538">
    <property type="protein sequence ID" value="ODV69671.1"/>
    <property type="molecule type" value="Genomic_DNA"/>
</dbReference>
<dbReference type="PANTHER" id="PTHR45931:SF3">
    <property type="entry name" value="RING ZINC FINGER-CONTAINING PROTEIN"/>
    <property type="match status" value="1"/>
</dbReference>
<dbReference type="Pfam" id="PF12678">
    <property type="entry name" value="zf-rbx1"/>
    <property type="match status" value="1"/>
</dbReference>
<feature type="domain" description="RING-type" evidence="8">
    <location>
        <begin position="51"/>
        <end position="106"/>
    </location>
</feature>
<dbReference type="AlphaFoldDB" id="A0A1E4RR34"/>
<protein>
    <recommendedName>
        <fullName evidence="8">RING-type domain-containing protein</fullName>
    </recommendedName>
</protein>
<dbReference type="InterPro" id="IPR024766">
    <property type="entry name" value="Znf_RING_H2"/>
</dbReference>
<evidence type="ECO:0000256" key="6">
    <source>
        <dbReference type="PROSITE-ProRule" id="PRU00175"/>
    </source>
</evidence>
<evidence type="ECO:0000256" key="5">
    <source>
        <dbReference type="ARBA" id="ARBA00022833"/>
    </source>
</evidence>
<sequence length="143" mass="16486">MASRLLELIQDRSDEDFGLFNKEEAGVSQEFLDSLPRVKVNDLENKDTADCSICTNRFIDDDYPLVVRLPCDAQTVVSGKKAKGHIFDLECIAPWLKVSPTCPLCRFDVLKADKRRREKLEEELKKAQEEDEEEEDDDWDVYG</sequence>
<dbReference type="Gene3D" id="3.30.40.10">
    <property type="entry name" value="Zinc/RING finger domain, C3HC4 (zinc finger)"/>
    <property type="match status" value="1"/>
</dbReference>
<dbReference type="GO" id="GO:0006511">
    <property type="term" value="P:ubiquitin-dependent protein catabolic process"/>
    <property type="evidence" value="ECO:0007669"/>
    <property type="project" value="TreeGrafter"/>
</dbReference>
<evidence type="ECO:0000259" key="8">
    <source>
        <dbReference type="PROSITE" id="PS50089"/>
    </source>
</evidence>
<dbReference type="SUPFAM" id="SSF57850">
    <property type="entry name" value="RING/U-box"/>
    <property type="match status" value="1"/>
</dbReference>
<dbReference type="GO" id="GO:0008270">
    <property type="term" value="F:zinc ion binding"/>
    <property type="evidence" value="ECO:0007669"/>
    <property type="project" value="UniProtKB-KW"/>
</dbReference>
<dbReference type="STRING" id="984485.A0A1E4RR34"/>
<feature type="region of interest" description="Disordered" evidence="7">
    <location>
        <begin position="121"/>
        <end position="143"/>
    </location>
</feature>
<evidence type="ECO:0000256" key="4">
    <source>
        <dbReference type="ARBA" id="ARBA00022786"/>
    </source>
</evidence>
<comment type="pathway">
    <text evidence="1">Protein modification; protein ubiquitination.</text>
</comment>
<dbReference type="GO" id="GO:0061630">
    <property type="term" value="F:ubiquitin protein ligase activity"/>
    <property type="evidence" value="ECO:0007669"/>
    <property type="project" value="TreeGrafter"/>
</dbReference>
<keyword evidence="3 6" id="KW-0863">Zinc-finger</keyword>
<evidence type="ECO:0000256" key="1">
    <source>
        <dbReference type="ARBA" id="ARBA00004906"/>
    </source>
</evidence>
<dbReference type="RefSeq" id="XP_020078738.1">
    <property type="nucleotide sequence ID" value="XM_020220447.1"/>
</dbReference>
<dbReference type="InterPro" id="IPR001841">
    <property type="entry name" value="Znf_RING"/>
</dbReference>
<dbReference type="GO" id="GO:0005634">
    <property type="term" value="C:nucleus"/>
    <property type="evidence" value="ECO:0007669"/>
    <property type="project" value="TreeGrafter"/>
</dbReference>
<name>A0A1E4RR34_9ASCO</name>
<evidence type="ECO:0000256" key="2">
    <source>
        <dbReference type="ARBA" id="ARBA00022723"/>
    </source>
</evidence>
<evidence type="ECO:0000256" key="7">
    <source>
        <dbReference type="SAM" id="MobiDB-lite"/>
    </source>
</evidence>
<keyword evidence="5" id="KW-0862">Zinc</keyword>
<dbReference type="OrthoDB" id="8062037at2759"/>
<dbReference type="UniPathway" id="UPA00143"/>
<dbReference type="GO" id="GO:0016567">
    <property type="term" value="P:protein ubiquitination"/>
    <property type="evidence" value="ECO:0007669"/>
    <property type="project" value="UniProtKB-UniPathway"/>
</dbReference>
<dbReference type="GeneID" id="30994997"/>
<keyword evidence="10" id="KW-1185">Reference proteome</keyword>
<reference evidence="10" key="1">
    <citation type="submission" date="2016-05" db="EMBL/GenBank/DDBJ databases">
        <title>Comparative genomics of biotechnologically important yeasts.</title>
        <authorList>
            <consortium name="DOE Joint Genome Institute"/>
            <person name="Riley R."/>
            <person name="Haridas S."/>
            <person name="Wolfe K.H."/>
            <person name="Lopes M.R."/>
            <person name="Hittinger C.T."/>
            <person name="Goker M."/>
            <person name="Salamov A."/>
            <person name="Wisecaver J."/>
            <person name="Long T.M."/>
            <person name="Aerts A.L."/>
            <person name="Barry K."/>
            <person name="Choi C."/>
            <person name="Clum A."/>
            <person name="Coughlan A.Y."/>
            <person name="Deshpande S."/>
            <person name="Douglass A.P."/>
            <person name="Hanson S.J."/>
            <person name="Klenk H.-P."/>
            <person name="Labutti K."/>
            <person name="Lapidus A."/>
            <person name="Lindquist E."/>
            <person name="Lipzen A."/>
            <person name="Meier-Kolthoff J.P."/>
            <person name="Ohm R.A."/>
            <person name="Otillar R.P."/>
            <person name="Pangilinan J."/>
            <person name="Peng Y."/>
            <person name="Rokas A."/>
            <person name="Rosa C.A."/>
            <person name="Scheuner C."/>
            <person name="Sibirny A.A."/>
            <person name="Slot J.C."/>
            <person name="Stielow J.B."/>
            <person name="Sun H."/>
            <person name="Kurtzman C.P."/>
            <person name="Blackwell M."/>
            <person name="Grigoriev I.V."/>
            <person name="Jeffries T.W."/>
        </authorList>
    </citation>
    <scope>NUCLEOTIDE SEQUENCE [LARGE SCALE GENOMIC DNA]</scope>
    <source>
        <strain evidence="10">NRRL Y-1933</strain>
    </source>
</reference>
<organism evidence="9 10">
    <name type="scientific">Hyphopichia burtonii NRRL Y-1933</name>
    <dbReference type="NCBI Taxonomy" id="984485"/>
    <lineage>
        <taxon>Eukaryota</taxon>
        <taxon>Fungi</taxon>
        <taxon>Dikarya</taxon>
        <taxon>Ascomycota</taxon>
        <taxon>Saccharomycotina</taxon>
        <taxon>Pichiomycetes</taxon>
        <taxon>Debaryomycetaceae</taxon>
        <taxon>Hyphopichia</taxon>
    </lineage>
</organism>
<dbReference type="InterPro" id="IPR013083">
    <property type="entry name" value="Znf_RING/FYVE/PHD"/>
</dbReference>
<feature type="compositionally biased region" description="Acidic residues" evidence="7">
    <location>
        <begin position="129"/>
        <end position="143"/>
    </location>
</feature>
<accession>A0A1E4RR34</accession>
<keyword evidence="2" id="KW-0479">Metal-binding</keyword>
<gene>
    <name evidence="9" type="ORF">HYPBUDRAFT_151340</name>
</gene>
<proteinExistence type="predicted"/>
<dbReference type="Proteomes" id="UP000095085">
    <property type="component" value="Unassembled WGS sequence"/>
</dbReference>
<evidence type="ECO:0000313" key="9">
    <source>
        <dbReference type="EMBL" id="ODV69671.1"/>
    </source>
</evidence>